<dbReference type="CDD" id="cd00448">
    <property type="entry name" value="YjgF_YER057c_UK114_family"/>
    <property type="match status" value="1"/>
</dbReference>
<dbReference type="AlphaFoldDB" id="A0A560ESV6"/>
<organism evidence="1 2">
    <name type="scientific">Nitrospirillum amazonense</name>
    <dbReference type="NCBI Taxonomy" id="28077"/>
    <lineage>
        <taxon>Bacteria</taxon>
        <taxon>Pseudomonadati</taxon>
        <taxon>Pseudomonadota</taxon>
        <taxon>Alphaproteobacteria</taxon>
        <taxon>Rhodospirillales</taxon>
        <taxon>Azospirillaceae</taxon>
        <taxon>Nitrospirillum</taxon>
    </lineage>
</organism>
<protein>
    <submittedName>
        <fullName evidence="1">Enamine deaminase RidA (YjgF/YER057c/UK114 family)</fullName>
    </submittedName>
</protein>
<reference evidence="1 2" key="1">
    <citation type="submission" date="2019-06" db="EMBL/GenBank/DDBJ databases">
        <title>Genomic Encyclopedia of Type Strains, Phase IV (KMG-V): Genome sequencing to study the core and pangenomes of soil and plant-associated prokaryotes.</title>
        <authorList>
            <person name="Whitman W."/>
        </authorList>
    </citation>
    <scope>NUCLEOTIDE SEQUENCE [LARGE SCALE GENOMIC DNA]</scope>
    <source>
        <strain evidence="1 2">BR 11880</strain>
    </source>
</reference>
<dbReference type="InterPro" id="IPR006175">
    <property type="entry name" value="YjgF/YER057c/UK114"/>
</dbReference>
<comment type="caution">
    <text evidence="1">The sequence shown here is derived from an EMBL/GenBank/DDBJ whole genome shotgun (WGS) entry which is preliminary data.</text>
</comment>
<dbReference type="SUPFAM" id="SSF55298">
    <property type="entry name" value="YjgF-like"/>
    <property type="match status" value="1"/>
</dbReference>
<dbReference type="PANTHER" id="PTHR43857:SF1">
    <property type="entry name" value="YJGH FAMILY PROTEIN"/>
    <property type="match status" value="1"/>
</dbReference>
<accession>A0A560ESV6</accession>
<dbReference type="Pfam" id="PF01042">
    <property type="entry name" value="Ribonuc_L-PSP"/>
    <property type="match status" value="1"/>
</dbReference>
<dbReference type="Proteomes" id="UP000319859">
    <property type="component" value="Unassembled WGS sequence"/>
</dbReference>
<gene>
    <name evidence="1" type="ORF">FBZ89_12410</name>
</gene>
<dbReference type="PANTHER" id="PTHR43857">
    <property type="entry name" value="BLR7761 PROTEIN"/>
    <property type="match status" value="1"/>
</dbReference>
<dbReference type="EMBL" id="VITN01000024">
    <property type="protein sequence ID" value="TWB12397.1"/>
    <property type="molecule type" value="Genomic_DNA"/>
</dbReference>
<evidence type="ECO:0000313" key="2">
    <source>
        <dbReference type="Proteomes" id="UP000319859"/>
    </source>
</evidence>
<sequence>MKFCFPSIMRGAILTKPSVLSRYGVHVRSLPKNASSFGCGLVLAVLVFPVSFALAQTPAAPIGGQPPNPTRPAAAQAVGNMPDCAHIKPSNASQKIKYLNPETLFETQSYSIAASAPLSGKIVFISGQIPVDIQYGVVADDLVGQVKAALDNLCRVLQAGQISKDDIIKIGITYVHKDASDPFAIAEQMSAFFGREQMPVTTMMGVDFLITDKIRFQIEATAVTD</sequence>
<evidence type="ECO:0000313" key="1">
    <source>
        <dbReference type="EMBL" id="TWB12397.1"/>
    </source>
</evidence>
<name>A0A560ESV6_9PROT</name>
<dbReference type="InterPro" id="IPR035959">
    <property type="entry name" value="RutC-like_sf"/>
</dbReference>
<proteinExistence type="predicted"/>
<dbReference type="Gene3D" id="3.30.1330.40">
    <property type="entry name" value="RutC-like"/>
    <property type="match status" value="1"/>
</dbReference>